<dbReference type="OrthoDB" id="3522337at2"/>
<keyword evidence="2" id="KW-1185">Reference proteome</keyword>
<dbReference type="Proteomes" id="UP000028091">
    <property type="component" value="Unassembled WGS sequence"/>
</dbReference>
<dbReference type="AlphaFoldDB" id="A0A081L716"/>
<protein>
    <submittedName>
        <fullName evidence="1">Uncharacterized protein</fullName>
    </submittedName>
</protein>
<name>A0A081L716_9BACI</name>
<dbReference type="eggNOG" id="ENOG5032P6F">
    <property type="taxonomic scope" value="Bacteria"/>
</dbReference>
<accession>A0A081L716</accession>
<sequence length="203" mass="23810">MVNSKALFIHSGNEFKEYKVLIEKVFYTNKHLPHQVFRENFNCFLFQEFDWALSDEILTTIKTLSGLTQDKEFLTAVLKPDPVEYYLKEFGYYNWLRTSVEISGKDYANALWTSPEDSMADDIFTNSNNVVWLSNSLDWAIWGDRDLEICILATKSKNYSIQNLLSEDGWKPLNSILKEWLELLFSDGEKFDEFWGELTSNYS</sequence>
<evidence type="ECO:0000313" key="2">
    <source>
        <dbReference type="Proteomes" id="UP000028091"/>
    </source>
</evidence>
<dbReference type="EMBL" id="JOTP01000034">
    <property type="protein sequence ID" value="KEP25042.1"/>
    <property type="molecule type" value="Genomic_DNA"/>
</dbReference>
<evidence type="ECO:0000313" key="1">
    <source>
        <dbReference type="EMBL" id="KEP25042.1"/>
    </source>
</evidence>
<gene>
    <name evidence="1" type="ORF">BA70_12355</name>
</gene>
<organism evidence="1 2">
    <name type="scientific">Bacillus zhangzhouensis</name>
    <dbReference type="NCBI Taxonomy" id="1178540"/>
    <lineage>
        <taxon>Bacteria</taxon>
        <taxon>Bacillati</taxon>
        <taxon>Bacillota</taxon>
        <taxon>Bacilli</taxon>
        <taxon>Bacillales</taxon>
        <taxon>Bacillaceae</taxon>
        <taxon>Bacillus</taxon>
    </lineage>
</organism>
<comment type="caution">
    <text evidence="1">The sequence shown here is derived from an EMBL/GenBank/DDBJ whole genome shotgun (WGS) entry which is preliminary data.</text>
</comment>
<dbReference type="RefSeq" id="WP_034324839.1">
    <property type="nucleotide sequence ID" value="NZ_JBCMYH010000015.1"/>
</dbReference>
<reference evidence="1 2" key="1">
    <citation type="submission" date="2012-09" db="EMBL/GenBank/DDBJ databases">
        <title>Genome Sequence of Bacillus sp. DW5-4.</title>
        <authorList>
            <person name="Lai Q."/>
            <person name="Liu Y."/>
            <person name="Shao Z."/>
        </authorList>
    </citation>
    <scope>NUCLEOTIDE SEQUENCE [LARGE SCALE GENOMIC DNA]</scope>
    <source>
        <strain evidence="1 2">DW5-4</strain>
    </source>
</reference>
<proteinExistence type="predicted"/>